<name>A0A2T6ZGN5_TUBBO</name>
<feature type="compositionally biased region" description="Low complexity" evidence="1">
    <location>
        <begin position="106"/>
        <end position="119"/>
    </location>
</feature>
<feature type="region of interest" description="Disordered" evidence="1">
    <location>
        <begin position="68"/>
        <end position="119"/>
    </location>
</feature>
<dbReference type="Proteomes" id="UP000244722">
    <property type="component" value="Unassembled WGS sequence"/>
</dbReference>
<keyword evidence="3" id="KW-1185">Reference proteome</keyword>
<dbReference type="EMBL" id="NESQ01000284">
    <property type="protein sequence ID" value="PUU74642.1"/>
    <property type="molecule type" value="Genomic_DNA"/>
</dbReference>
<organism evidence="2 3">
    <name type="scientific">Tuber borchii</name>
    <name type="common">White truffle</name>
    <dbReference type="NCBI Taxonomy" id="42251"/>
    <lineage>
        <taxon>Eukaryota</taxon>
        <taxon>Fungi</taxon>
        <taxon>Dikarya</taxon>
        <taxon>Ascomycota</taxon>
        <taxon>Pezizomycotina</taxon>
        <taxon>Pezizomycetes</taxon>
        <taxon>Pezizales</taxon>
        <taxon>Tuberaceae</taxon>
        <taxon>Tuber</taxon>
    </lineage>
</organism>
<evidence type="ECO:0000313" key="3">
    <source>
        <dbReference type="Proteomes" id="UP000244722"/>
    </source>
</evidence>
<gene>
    <name evidence="2" type="ORF">B9Z19DRAFT_1068053</name>
</gene>
<accession>A0A2T6ZGN5</accession>
<dbReference type="AlphaFoldDB" id="A0A2T6ZGN5"/>
<comment type="caution">
    <text evidence="2">The sequence shown here is derived from an EMBL/GenBank/DDBJ whole genome shotgun (WGS) entry which is preliminary data.</text>
</comment>
<proteinExistence type="predicted"/>
<protein>
    <submittedName>
        <fullName evidence="2">Uncharacterized protein</fullName>
    </submittedName>
</protein>
<reference evidence="2 3" key="1">
    <citation type="submission" date="2017-04" db="EMBL/GenBank/DDBJ databases">
        <title>Draft genome sequence of Tuber borchii Vittad., a whitish edible truffle.</title>
        <authorList>
            <consortium name="DOE Joint Genome Institute"/>
            <person name="Murat C."/>
            <person name="Kuo A."/>
            <person name="Barry K.W."/>
            <person name="Clum A."/>
            <person name="Dockter R.B."/>
            <person name="Fauchery L."/>
            <person name="Iotti M."/>
            <person name="Kohler A."/>
            <person name="Labutti K."/>
            <person name="Lindquist E.A."/>
            <person name="Lipzen A."/>
            <person name="Ohm R.A."/>
            <person name="Wang M."/>
            <person name="Grigoriev I.V."/>
            <person name="Zambonelli A."/>
            <person name="Martin F.M."/>
        </authorList>
    </citation>
    <scope>NUCLEOTIDE SEQUENCE [LARGE SCALE GENOMIC DNA]</scope>
    <source>
        <strain evidence="2 3">Tbo3840</strain>
    </source>
</reference>
<sequence>MAPSGDYARLTFEHVENCKCGDEASDDHIRMIIRNGGFETFEQVEAAIRDILLTRGCFECRLDRKSTLGIPSSGNINRGHPDQASVSWPSVANDSQSAQRVPADDALQANSQSSSSYYGSGLPSSIMRHVSPGEQRIYGPRFQLNHA</sequence>
<evidence type="ECO:0000256" key="1">
    <source>
        <dbReference type="SAM" id="MobiDB-lite"/>
    </source>
</evidence>
<feature type="compositionally biased region" description="Polar residues" evidence="1">
    <location>
        <begin position="84"/>
        <end position="99"/>
    </location>
</feature>
<evidence type="ECO:0000313" key="2">
    <source>
        <dbReference type="EMBL" id="PUU74642.1"/>
    </source>
</evidence>